<dbReference type="Pfam" id="PF12697">
    <property type="entry name" value="Abhydrolase_6"/>
    <property type="match status" value="1"/>
</dbReference>
<dbReference type="SUPFAM" id="SSF53474">
    <property type="entry name" value="alpha/beta-Hydrolases"/>
    <property type="match status" value="1"/>
</dbReference>
<dbReference type="InterPro" id="IPR000073">
    <property type="entry name" value="AB_hydrolase_1"/>
</dbReference>
<gene>
    <name evidence="2" type="ORF">METZ01_LOCUS69939</name>
</gene>
<dbReference type="InterPro" id="IPR029058">
    <property type="entry name" value="AB_hydrolase_fold"/>
</dbReference>
<dbReference type="InterPro" id="IPR050266">
    <property type="entry name" value="AB_hydrolase_sf"/>
</dbReference>
<accession>A0A381TLZ6</accession>
<sequence length="217" mass="23485">MTSQLTALGLDSGAITAIECSDLPSVEAIAADLLTDLPGKFYLCGFSFGGYVALAMQALAPERVAGLILVNTSAIADSEKTAAFRRNAIKKAETGQHEEMMLSQLPIFFDKSSLDNTKLQSSFLDMLREYGTNRFINHTLACIARPDSSSRLATLAAKTLVISAAGDRLIPPDLQKKMAQEIPGASYETIEKCGHMLPIERPTELAAVMFRWLKAQA</sequence>
<dbReference type="PANTHER" id="PTHR43798">
    <property type="entry name" value="MONOACYLGLYCEROL LIPASE"/>
    <property type="match status" value="1"/>
</dbReference>
<dbReference type="EMBL" id="UINC01004821">
    <property type="protein sequence ID" value="SVA17085.1"/>
    <property type="molecule type" value="Genomic_DNA"/>
</dbReference>
<proteinExistence type="predicted"/>
<evidence type="ECO:0000313" key="2">
    <source>
        <dbReference type="EMBL" id="SVA17085.1"/>
    </source>
</evidence>
<reference evidence="2" key="1">
    <citation type="submission" date="2018-05" db="EMBL/GenBank/DDBJ databases">
        <authorList>
            <person name="Lanie J.A."/>
            <person name="Ng W.-L."/>
            <person name="Kazmierczak K.M."/>
            <person name="Andrzejewski T.M."/>
            <person name="Davidsen T.M."/>
            <person name="Wayne K.J."/>
            <person name="Tettelin H."/>
            <person name="Glass J.I."/>
            <person name="Rusch D."/>
            <person name="Podicherti R."/>
            <person name="Tsui H.-C.T."/>
            <person name="Winkler M.E."/>
        </authorList>
    </citation>
    <scope>NUCLEOTIDE SEQUENCE</scope>
</reference>
<dbReference type="AlphaFoldDB" id="A0A381TLZ6"/>
<organism evidence="2">
    <name type="scientific">marine metagenome</name>
    <dbReference type="NCBI Taxonomy" id="408172"/>
    <lineage>
        <taxon>unclassified sequences</taxon>
        <taxon>metagenomes</taxon>
        <taxon>ecological metagenomes</taxon>
    </lineage>
</organism>
<dbReference type="Gene3D" id="3.40.50.1820">
    <property type="entry name" value="alpha/beta hydrolase"/>
    <property type="match status" value="1"/>
</dbReference>
<dbReference type="PRINTS" id="PR00111">
    <property type="entry name" value="ABHYDROLASE"/>
</dbReference>
<evidence type="ECO:0000259" key="1">
    <source>
        <dbReference type="Pfam" id="PF12697"/>
    </source>
</evidence>
<feature type="domain" description="AB hydrolase-1" evidence="1">
    <location>
        <begin position="21"/>
        <end position="207"/>
    </location>
</feature>
<name>A0A381TLZ6_9ZZZZ</name>
<protein>
    <recommendedName>
        <fullName evidence="1">AB hydrolase-1 domain-containing protein</fullName>
    </recommendedName>
</protein>